<feature type="signal peptide" evidence="1">
    <location>
        <begin position="1"/>
        <end position="27"/>
    </location>
</feature>
<gene>
    <name evidence="2" type="ORF">MRSR164_16490</name>
</gene>
<name>A0ABU7TCK5_9HYPH</name>
<feature type="chain" id="PRO_5047299349" evidence="1">
    <location>
        <begin position="28"/>
        <end position="83"/>
    </location>
</feature>
<evidence type="ECO:0000313" key="3">
    <source>
        <dbReference type="Proteomes" id="UP001349262"/>
    </source>
</evidence>
<organism evidence="2 3">
    <name type="scientific">Methylobacterium radiotolerans</name>
    <dbReference type="NCBI Taxonomy" id="31998"/>
    <lineage>
        <taxon>Bacteria</taxon>
        <taxon>Pseudomonadati</taxon>
        <taxon>Pseudomonadota</taxon>
        <taxon>Alphaproteobacteria</taxon>
        <taxon>Hyphomicrobiales</taxon>
        <taxon>Methylobacteriaceae</taxon>
        <taxon>Methylobacterium</taxon>
    </lineage>
</organism>
<keyword evidence="3" id="KW-1185">Reference proteome</keyword>
<keyword evidence="1" id="KW-0732">Signal</keyword>
<dbReference type="Proteomes" id="UP001349262">
    <property type="component" value="Unassembled WGS sequence"/>
</dbReference>
<comment type="caution">
    <text evidence="2">The sequence shown here is derived from an EMBL/GenBank/DDBJ whole genome shotgun (WGS) entry which is preliminary data.</text>
</comment>
<accession>A0ABU7TCK5</accession>
<reference evidence="2 3" key="1">
    <citation type="journal article" date="2012" name="Genet. Mol. Biol.">
        <title>Analysis of 16S rRNA and mxaF genes revealing insights into Methylobacterium niche-specific plant association.</title>
        <authorList>
            <person name="Dourado M.N."/>
            <person name="Andreote F.D."/>
            <person name="Dini-Andreote F."/>
            <person name="Conti R."/>
            <person name="Araujo J.M."/>
            <person name="Araujo W.L."/>
        </authorList>
    </citation>
    <scope>NUCLEOTIDE SEQUENCE [LARGE SCALE GENOMIC DNA]</scope>
    <source>
        <strain evidence="2 3">SR1.6/4</strain>
    </source>
</reference>
<evidence type="ECO:0000313" key="2">
    <source>
        <dbReference type="EMBL" id="MEE7458307.1"/>
    </source>
</evidence>
<sequence length="83" mass="8550">MRDLIKIAAAGTVLTAYALLAPTLVEAVPSPAAPTKAFTQRLPQAGGAVPVSARFDGVEPVSGRVVVARRPLLLGTTVDPAFR</sequence>
<proteinExistence type="predicted"/>
<protein>
    <submittedName>
        <fullName evidence="2">Uncharacterized protein</fullName>
    </submittedName>
</protein>
<dbReference type="EMBL" id="MLBY01000005">
    <property type="protein sequence ID" value="MEE7458307.1"/>
    <property type="molecule type" value="Genomic_DNA"/>
</dbReference>
<evidence type="ECO:0000256" key="1">
    <source>
        <dbReference type="SAM" id="SignalP"/>
    </source>
</evidence>